<organism evidence="3 4">
    <name type="scientific">Croceibacter atlanticus (strain ATCC BAA-628 / JCM 21780 / CIP 108009 / IAM 15332 / KCTC 12090 / HTCC2559)</name>
    <dbReference type="NCBI Taxonomy" id="216432"/>
    <lineage>
        <taxon>Bacteria</taxon>
        <taxon>Pseudomonadati</taxon>
        <taxon>Bacteroidota</taxon>
        <taxon>Flavobacteriia</taxon>
        <taxon>Flavobacteriales</taxon>
        <taxon>Flavobacteriaceae</taxon>
        <taxon>Croceibacter</taxon>
    </lineage>
</organism>
<dbReference type="InterPro" id="IPR045659">
    <property type="entry name" value="LptD_2"/>
</dbReference>
<feature type="compositionally biased region" description="Polar residues" evidence="1">
    <location>
        <begin position="172"/>
        <end position="181"/>
    </location>
</feature>
<dbReference type="AlphaFoldDB" id="A3U9U1"/>
<dbReference type="PANTHER" id="PTHR30189">
    <property type="entry name" value="LPS-ASSEMBLY PROTEIN"/>
    <property type="match status" value="1"/>
</dbReference>
<dbReference type="RefSeq" id="WP_013187958.1">
    <property type="nucleotide sequence ID" value="NC_014230.1"/>
</dbReference>
<dbReference type="EMBL" id="CP002046">
    <property type="protein sequence ID" value="EAP86577.1"/>
    <property type="molecule type" value="Genomic_DNA"/>
</dbReference>
<evidence type="ECO:0000259" key="2">
    <source>
        <dbReference type="Pfam" id="PF19838"/>
    </source>
</evidence>
<dbReference type="PANTHER" id="PTHR30189:SF1">
    <property type="entry name" value="LPS-ASSEMBLY PROTEIN LPTD"/>
    <property type="match status" value="1"/>
</dbReference>
<dbReference type="Pfam" id="PF19838">
    <property type="entry name" value="LptD_2"/>
    <property type="match status" value="1"/>
</dbReference>
<feature type="region of interest" description="Disordered" evidence="1">
    <location>
        <begin position="884"/>
        <end position="927"/>
    </location>
</feature>
<dbReference type="GeneID" id="89453947"/>
<feature type="domain" description="LPS-assembly protein LptD central" evidence="2">
    <location>
        <begin position="372"/>
        <end position="845"/>
    </location>
</feature>
<dbReference type="Proteomes" id="UP000002297">
    <property type="component" value="Chromosome"/>
</dbReference>
<name>A3U9U1_CROAH</name>
<dbReference type="GO" id="GO:0009279">
    <property type="term" value="C:cell outer membrane"/>
    <property type="evidence" value="ECO:0007669"/>
    <property type="project" value="TreeGrafter"/>
</dbReference>
<evidence type="ECO:0000313" key="3">
    <source>
        <dbReference type="EMBL" id="EAP86577.1"/>
    </source>
</evidence>
<feature type="compositionally biased region" description="Acidic residues" evidence="1">
    <location>
        <begin position="918"/>
        <end position="927"/>
    </location>
</feature>
<keyword evidence="4" id="KW-1185">Reference proteome</keyword>
<accession>A3U9U1</accession>
<gene>
    <name evidence="3" type="ordered locus">CA2559_11093</name>
</gene>
<feature type="compositionally biased region" description="Polar residues" evidence="1">
    <location>
        <begin position="111"/>
        <end position="128"/>
    </location>
</feature>
<dbReference type="InterPro" id="IPR050218">
    <property type="entry name" value="LptD"/>
</dbReference>
<dbReference type="eggNOG" id="COG1452">
    <property type="taxonomic scope" value="Bacteria"/>
</dbReference>
<protein>
    <recommendedName>
        <fullName evidence="2">LPS-assembly protein LptD central domain-containing protein</fullName>
    </recommendedName>
</protein>
<dbReference type="GO" id="GO:1990351">
    <property type="term" value="C:transporter complex"/>
    <property type="evidence" value="ECO:0007669"/>
    <property type="project" value="TreeGrafter"/>
</dbReference>
<feature type="region of interest" description="Disordered" evidence="1">
    <location>
        <begin position="161"/>
        <end position="181"/>
    </location>
</feature>
<evidence type="ECO:0000313" key="4">
    <source>
        <dbReference type="Proteomes" id="UP000002297"/>
    </source>
</evidence>
<dbReference type="KEGG" id="cat:CA2559_11093"/>
<sequence>MLFSAYVCQSQITDKELLKSIKTQRDSIAKRRDSIFNAKYGSKNTTAKAVKVRSASNNDSLTIKNDSLKFSELRKLNDSITANSNKKRLDSLKISSEKLDVLKDTVDSLSPRLTDSIKPKTQSQSTGDSLKDATNKNGSNKIGEKVNTPEIIEQPEVILTEPTPTNEDDTLTRSPSTEPIQLENNSNRQLTIDGDSISRPLGQLPLTENDSTANDSTKTVGLLTDLVTYKAKDYMRLSQRENKMYLYDEAEVFYGDMQITAGLIVIDNEKNEVYAYGIKDSVGEYSQKPVFTQGQNVVEPDSIRFNTKTEKALVYNSRTEEGSFKVKGEVTKRENDSVYYIKNVRFTTSEDIDNPDYYFYARRIKFVPEKKIVTGLVNMVIVDVPTPLGLPFGYFPLTEDRTSGFIIPSYGEDNQRGFSLQNGGYYFAINDYIDLTTTGSYFTNGSYTLQFQSTYNVRYKYRGNFSYRSEKLLNSERGFPDFSEANNYNIQWSHNQDAKANPSSQFRASVNLGSSRFFQQSINQQNIGSNLVNNLSSSVSYSKVFTGDPEVNVTVAATHNQNTGTQEVNMTLPTLQAGVSRIYPFKPKDGSSKGAIENINFSYNLRGENRYTTTEDDFFTSEMFKNGVYGAQHTIPVTTNFKLLNYLSVSAGSNFQENWVFRTFDRSYDNENREVVVDTINGFDSYRTYNFNTSIGTSVYGTFNFGKDKKVQAIRHVIRPSISYNINPGFSQYFDEYVIEGLDEEDEDETVRYTRFQGSLFGAPTENFSSSIGLSLNNVLEAKVRNPDSTKTEAKKVTLLNNLNFRTSYNLSADSLRLAPISVTGSIPLMDNKLTINFNGALDPYALDNNNRRVDTWNIENGGSLFRLTNGNVSFNYSFSSDQFSGDGRDTDRQDNQTLRNGGRPDDLFGKPISDNGDIYDEDDEEDTVKENTTEKFNYKIPWNLRLAYTLTYANSARQNEISSQSISISSDLELSPKWKVGGSTSFNVQDQTFVATSFRFQRDLGSFRMSFNWQPFRANAPWNFFIGIKSNILQDLKYEQRRRPDQNL</sequence>
<reference evidence="3 4" key="1">
    <citation type="journal article" date="2010" name="J. Bacteriol.">
        <title>The complete genome sequence of Croceibacter atlanticus HTCC2559T.</title>
        <authorList>
            <person name="Oh H.M."/>
            <person name="Kang I."/>
            <person name="Ferriera S."/>
            <person name="Giovannoni S.J."/>
            <person name="Cho J.C."/>
        </authorList>
    </citation>
    <scope>NUCLEOTIDE SEQUENCE [LARGE SCALE GENOMIC DNA]</scope>
    <source>
        <strain evidence="4">ATCC BAA-628 / HTCC2559 / KCTC 12090</strain>
    </source>
</reference>
<evidence type="ECO:0000256" key="1">
    <source>
        <dbReference type="SAM" id="MobiDB-lite"/>
    </source>
</evidence>
<dbReference type="HOGENOM" id="CLU_007637_0_0_10"/>
<dbReference type="OrthoDB" id="9802320at2"/>
<dbReference type="STRING" id="216432.CA2559_11093"/>
<proteinExistence type="predicted"/>
<feature type="region of interest" description="Disordered" evidence="1">
    <location>
        <begin position="111"/>
        <end position="145"/>
    </location>
</feature>